<protein>
    <submittedName>
        <fullName evidence="2">Transcriptional regulatory protein RXT3</fullName>
    </submittedName>
</protein>
<gene>
    <name evidence="2" type="primary">RXT3</name>
    <name evidence="2" type="ORF">FIM1_2905</name>
</gene>
<name>A0ABX6EVY0_KLUMA</name>
<accession>A0ABX6EVY0</accession>
<dbReference type="EMBL" id="CP015057">
    <property type="protein sequence ID" value="QGN16202.1"/>
    <property type="molecule type" value="Genomic_DNA"/>
</dbReference>
<organism evidence="2 3">
    <name type="scientific">Kluyveromyces marxianus</name>
    <name type="common">Yeast</name>
    <name type="synonym">Candida kefyr</name>
    <dbReference type="NCBI Taxonomy" id="4911"/>
    <lineage>
        <taxon>Eukaryota</taxon>
        <taxon>Fungi</taxon>
        <taxon>Dikarya</taxon>
        <taxon>Ascomycota</taxon>
        <taxon>Saccharomycotina</taxon>
        <taxon>Saccharomycetes</taxon>
        <taxon>Saccharomycetales</taxon>
        <taxon>Saccharomycetaceae</taxon>
        <taxon>Kluyveromyces</taxon>
    </lineage>
</organism>
<evidence type="ECO:0000256" key="1">
    <source>
        <dbReference type="SAM" id="MobiDB-lite"/>
    </source>
</evidence>
<keyword evidence="3" id="KW-1185">Reference proteome</keyword>
<reference evidence="2 3" key="1">
    <citation type="submission" date="2016-03" db="EMBL/GenBank/DDBJ databases">
        <title>How can Kluyveromyces marxianus grow so fast - potential evolutionary course in Saccharomyces Complex revealed by comparative genomics.</title>
        <authorList>
            <person name="Mo W."/>
            <person name="Lu W."/>
            <person name="Yang X."/>
            <person name="Qi J."/>
            <person name="Lv H."/>
        </authorList>
    </citation>
    <scope>NUCLEOTIDE SEQUENCE [LARGE SCALE GENOMIC DNA]</scope>
    <source>
        <strain evidence="2 3">FIM1</strain>
    </source>
</reference>
<feature type="region of interest" description="Disordered" evidence="1">
    <location>
        <begin position="35"/>
        <end position="70"/>
    </location>
</feature>
<evidence type="ECO:0000313" key="2">
    <source>
        <dbReference type="EMBL" id="QGN16202.1"/>
    </source>
</evidence>
<evidence type="ECO:0000313" key="3">
    <source>
        <dbReference type="Proteomes" id="UP000422736"/>
    </source>
</evidence>
<dbReference type="Proteomes" id="UP000422736">
    <property type="component" value="Chromosome 4"/>
</dbReference>
<dbReference type="SUPFAM" id="SSF69848">
    <property type="entry name" value="LCCL domain"/>
    <property type="match status" value="1"/>
</dbReference>
<dbReference type="Pfam" id="PF08642">
    <property type="entry name" value="Rxt3"/>
    <property type="match status" value="1"/>
</dbReference>
<dbReference type="Gene3D" id="2.170.130.20">
    <property type="entry name" value="LCCL-like domain"/>
    <property type="match status" value="1"/>
</dbReference>
<proteinExistence type="predicted"/>
<dbReference type="InterPro" id="IPR013951">
    <property type="entry name" value="Rxt3"/>
</dbReference>
<sequence>MSDELYRQTQNRIYSMQETLLNSSRESRTAVAAVTAADETENTTSPEVSTLSAVSGRKGAEGQKGGHSGVEVSSKSVLEYTAKNYAQQRCNLGTLEYDPMRVGRFAQDKPSTESLPFPYNFKSINSPRPFIPRLSHDQINSICTIMVDYTYLRQVERGENIRYQNREIWGTDIYTDDSDIILALQHCGVLSGQHPPGSRRTPANLSNPDSVKGAIPERDIPFAIKVDILLLPPLQSYASTTRYDITSREWSAQVHDGLSFGIFHIEILVMDDTLNNIDHAARARHLQW</sequence>
<dbReference type="InterPro" id="IPR036609">
    <property type="entry name" value="LCCL_sf"/>
</dbReference>